<dbReference type="KEGG" id="ccp:CHC_T00007493001"/>
<proteinExistence type="predicted"/>
<accession>R7QU13</accession>
<dbReference type="AlphaFoldDB" id="R7QU13"/>
<evidence type="ECO:0000313" key="1">
    <source>
        <dbReference type="EMBL" id="CDF40855.1"/>
    </source>
</evidence>
<dbReference type="Gramene" id="CDF40855">
    <property type="protein sequence ID" value="CDF40855"/>
    <property type="gene ID" value="CHC_T00007493001"/>
</dbReference>
<keyword evidence="2" id="KW-1185">Reference proteome</keyword>
<reference evidence="2" key="1">
    <citation type="journal article" date="2013" name="Proc. Natl. Acad. Sci. U.S.A.">
        <title>Genome structure and metabolic features in the red seaweed Chondrus crispus shed light on evolution of the Archaeplastida.</title>
        <authorList>
            <person name="Collen J."/>
            <person name="Porcel B."/>
            <person name="Carre W."/>
            <person name="Ball S.G."/>
            <person name="Chaparro C."/>
            <person name="Tonon T."/>
            <person name="Barbeyron T."/>
            <person name="Michel G."/>
            <person name="Noel B."/>
            <person name="Valentin K."/>
            <person name="Elias M."/>
            <person name="Artiguenave F."/>
            <person name="Arun A."/>
            <person name="Aury J.M."/>
            <person name="Barbosa-Neto J.F."/>
            <person name="Bothwell J.H."/>
            <person name="Bouget F.Y."/>
            <person name="Brillet L."/>
            <person name="Cabello-Hurtado F."/>
            <person name="Capella-Gutierrez S."/>
            <person name="Charrier B."/>
            <person name="Cladiere L."/>
            <person name="Cock J.M."/>
            <person name="Coelho S.M."/>
            <person name="Colleoni C."/>
            <person name="Czjzek M."/>
            <person name="Da Silva C."/>
            <person name="Delage L."/>
            <person name="Denoeud F."/>
            <person name="Deschamps P."/>
            <person name="Dittami S.M."/>
            <person name="Gabaldon T."/>
            <person name="Gachon C.M."/>
            <person name="Groisillier A."/>
            <person name="Herve C."/>
            <person name="Jabbari K."/>
            <person name="Katinka M."/>
            <person name="Kloareg B."/>
            <person name="Kowalczyk N."/>
            <person name="Labadie K."/>
            <person name="Leblanc C."/>
            <person name="Lopez P.J."/>
            <person name="McLachlan D.H."/>
            <person name="Meslet-Cladiere L."/>
            <person name="Moustafa A."/>
            <person name="Nehr Z."/>
            <person name="Nyvall Collen P."/>
            <person name="Panaud O."/>
            <person name="Partensky F."/>
            <person name="Poulain J."/>
            <person name="Rensing S.A."/>
            <person name="Rousvoal S."/>
            <person name="Samson G."/>
            <person name="Symeonidi A."/>
            <person name="Weissenbach J."/>
            <person name="Zambounis A."/>
            <person name="Wincker P."/>
            <person name="Boyen C."/>
        </authorList>
    </citation>
    <scope>NUCLEOTIDE SEQUENCE [LARGE SCALE GENOMIC DNA]</scope>
    <source>
        <strain evidence="2">cv. Stackhouse</strain>
    </source>
</reference>
<protein>
    <submittedName>
        <fullName evidence="1">Uncharacterized protein</fullName>
    </submittedName>
</protein>
<name>R7QU13_CHOCR</name>
<organism evidence="1 2">
    <name type="scientific">Chondrus crispus</name>
    <name type="common">Carrageen Irish moss</name>
    <name type="synonym">Polymorpha crispa</name>
    <dbReference type="NCBI Taxonomy" id="2769"/>
    <lineage>
        <taxon>Eukaryota</taxon>
        <taxon>Rhodophyta</taxon>
        <taxon>Florideophyceae</taxon>
        <taxon>Rhodymeniophycidae</taxon>
        <taxon>Gigartinales</taxon>
        <taxon>Gigartinaceae</taxon>
        <taxon>Chondrus</taxon>
    </lineage>
</organism>
<gene>
    <name evidence="1" type="ORF">CHC_T00007493001</name>
</gene>
<sequence>MLKVRCNVGVAFTSAAGLPHCSRDDGCLSLSDLSCLALGNRLEIYISRDGPRNRPSF</sequence>
<dbReference type="EMBL" id="HG002260">
    <property type="protein sequence ID" value="CDF40855.1"/>
    <property type="molecule type" value="Genomic_DNA"/>
</dbReference>
<dbReference type="RefSeq" id="XP_005711149.1">
    <property type="nucleotide sequence ID" value="XM_005711092.1"/>
</dbReference>
<evidence type="ECO:0000313" key="2">
    <source>
        <dbReference type="Proteomes" id="UP000012073"/>
    </source>
</evidence>
<dbReference type="Proteomes" id="UP000012073">
    <property type="component" value="Unassembled WGS sequence"/>
</dbReference>
<dbReference type="GeneID" id="17318866"/>